<dbReference type="InterPro" id="IPR004889">
    <property type="entry name" value="HMD_C"/>
</dbReference>
<comment type="caution">
    <text evidence="14">The sequence shown here is derived from an EMBL/GenBank/DDBJ whole genome shotgun (WGS) entry which is preliminary data.</text>
</comment>
<dbReference type="GeneID" id="1477315"/>
<comment type="function">
    <text evidence="1 11">Catalyzes the reversible reduction of methenyl-H(4)MPT(+) to methylene-H(4)MPT.</text>
</comment>
<comment type="pathway">
    <text evidence="2 11">One-carbon metabolism; methanogenesis from CO(2); 5,10-methylene-5,6,7,8-tetrahydromethanopterin from 5,10-methenyl-5,6,7,8-tetrahydromethanopterin (hydrogen route): step 1/1.</text>
</comment>
<dbReference type="EMBL" id="DUJS01000004">
    <property type="protein sequence ID" value="HII70850.1"/>
    <property type="molecule type" value="Genomic_DNA"/>
</dbReference>
<dbReference type="InterPro" id="IPR055205">
    <property type="entry name" value="HMD_N"/>
</dbReference>
<evidence type="ECO:0000313" key="15">
    <source>
        <dbReference type="Proteomes" id="UP000619545"/>
    </source>
</evidence>
<dbReference type="InterPro" id="IPR008927">
    <property type="entry name" value="6-PGluconate_DH-like_C_sf"/>
</dbReference>
<proteinExistence type="inferred from homology"/>
<dbReference type="UniPathway" id="UPA00640">
    <property type="reaction ID" value="UER00696"/>
</dbReference>
<dbReference type="SUPFAM" id="SSF51735">
    <property type="entry name" value="NAD(P)-binding Rossmann-fold domains"/>
    <property type="match status" value="1"/>
</dbReference>
<dbReference type="SUPFAM" id="SSF48179">
    <property type="entry name" value="6-phosphogluconate dehydrogenase C-terminal domain-like"/>
    <property type="match status" value="1"/>
</dbReference>
<dbReference type="PIRSF" id="PIRSF016158">
    <property type="entry name" value="HMD"/>
    <property type="match status" value="1"/>
</dbReference>
<evidence type="ECO:0000256" key="10">
    <source>
        <dbReference type="ARBA" id="ARBA00030515"/>
    </source>
</evidence>
<dbReference type="InterPro" id="IPR036291">
    <property type="entry name" value="NAD(P)-bd_dom_sf"/>
</dbReference>
<evidence type="ECO:0000256" key="2">
    <source>
        <dbReference type="ARBA" id="ARBA00005226"/>
    </source>
</evidence>
<organism evidence="14 15">
    <name type="scientific">Methanopyrus kandleri</name>
    <dbReference type="NCBI Taxonomy" id="2320"/>
    <lineage>
        <taxon>Archaea</taxon>
        <taxon>Methanobacteriati</taxon>
        <taxon>Methanobacteriota</taxon>
        <taxon>Methanomada group</taxon>
        <taxon>Methanopyri</taxon>
        <taxon>Methanopyrales</taxon>
        <taxon>Methanopyraceae</taxon>
        <taxon>Methanopyrus</taxon>
    </lineage>
</organism>
<dbReference type="InterPro" id="IPR038182">
    <property type="entry name" value="HMD_C_sf"/>
</dbReference>
<feature type="domain" description="5,10-methenyltetrahydromethanopterin hydrogenase N-terminal" evidence="13">
    <location>
        <begin position="6"/>
        <end position="250"/>
    </location>
</feature>
<dbReference type="NCBIfam" id="TIGR01723">
    <property type="entry name" value="hmd_TIGR"/>
    <property type="match status" value="1"/>
</dbReference>
<dbReference type="PIRSF" id="PIRSF500165">
    <property type="entry name" value="HMDI"/>
    <property type="match status" value="1"/>
</dbReference>
<dbReference type="InterPro" id="IPR010062">
    <property type="entry name" value="HMD"/>
</dbReference>
<evidence type="ECO:0000313" key="14">
    <source>
        <dbReference type="EMBL" id="HII70850.1"/>
    </source>
</evidence>
<evidence type="ECO:0000256" key="11">
    <source>
        <dbReference type="HAMAP-Rule" id="MF_01090"/>
    </source>
</evidence>
<keyword evidence="8 11" id="KW-0560">Oxidoreductase</keyword>
<dbReference type="InterPro" id="IPR024190">
    <property type="entry name" value="METHMP_Hmd"/>
</dbReference>
<sequence>MVEINKVAILGAGCWRTHAATGITTFKRACEVADETGIKEAALTHSSVTYAVELKHLAGVDEVVLSDPVFDADGFTVVDIEEDCDVDLDEFIKAHLEGNPEDVMPKLRDYVNDIADDVPKPPKGAIHFLSPEEMEDKLDIVVTTDDAEAVEDADMIISWLPKGGVQPDIFKKIIDDIPEGCIVANTCTIPTRQFKEMFEDMGRDDLQVTSYHPATVPEHKGQVFVAEGYADEEVVEAVYELGEKARGLAFKVPGYLLGPVCDMASAVTAIVYAGLLTFRDACTDILGAPVDFTQNMAVEALQMMAKFMEEEGLDKLEEALDPAALTNTADSMNFGPLADTEILPKALEVLEKYSKKAE</sequence>
<keyword evidence="6 11" id="KW-0554">One-carbon metabolism</keyword>
<dbReference type="GO" id="GO:0047068">
    <property type="term" value="F:N5,N10-methenyltetrahydromethanopterin hydrogenase activity"/>
    <property type="evidence" value="ECO:0007669"/>
    <property type="project" value="UniProtKB-UniRule"/>
</dbReference>
<dbReference type="GO" id="GO:0006730">
    <property type="term" value="P:one-carbon metabolic process"/>
    <property type="evidence" value="ECO:0007669"/>
    <property type="project" value="UniProtKB-UniRule"/>
</dbReference>
<keyword evidence="7 11" id="KW-0484">Methanogenesis</keyword>
<dbReference type="AlphaFoldDB" id="A0A832WL80"/>
<dbReference type="Pfam" id="PF03201">
    <property type="entry name" value="HMD"/>
    <property type="match status" value="1"/>
</dbReference>
<reference evidence="14" key="1">
    <citation type="journal article" date="2020" name="bioRxiv">
        <title>A rank-normalized archaeal taxonomy based on genome phylogeny resolves widespread incomplete and uneven classifications.</title>
        <authorList>
            <person name="Rinke C."/>
            <person name="Chuvochina M."/>
            <person name="Mussig A.J."/>
            <person name="Chaumeil P.-A."/>
            <person name="Waite D.W."/>
            <person name="Whitman W.B."/>
            <person name="Parks D.H."/>
            <person name="Hugenholtz P."/>
        </authorList>
    </citation>
    <scope>NUCLEOTIDE SEQUENCE</scope>
    <source>
        <strain evidence="14">UBA8853</strain>
    </source>
</reference>
<evidence type="ECO:0000259" key="13">
    <source>
        <dbReference type="Pfam" id="PF22616"/>
    </source>
</evidence>
<evidence type="ECO:0000256" key="5">
    <source>
        <dbReference type="ARBA" id="ARBA00017649"/>
    </source>
</evidence>
<dbReference type="Pfam" id="PF22616">
    <property type="entry name" value="HMD_N"/>
    <property type="match status" value="1"/>
</dbReference>
<name>A0A832WL80_9EURY</name>
<dbReference type="HAMAP" id="MF_01090">
    <property type="entry name" value="HMD"/>
    <property type="match status" value="1"/>
</dbReference>
<comment type="similarity">
    <text evidence="3 11">Belongs to the HMD family.</text>
</comment>
<dbReference type="Gene3D" id="1.20.120.1300">
    <property type="entry name" value="Hmd, C-terminal helical subdomain"/>
    <property type="match status" value="1"/>
</dbReference>
<evidence type="ECO:0000256" key="4">
    <source>
        <dbReference type="ARBA" id="ARBA00012335"/>
    </source>
</evidence>
<evidence type="ECO:0000256" key="3">
    <source>
        <dbReference type="ARBA" id="ARBA00008890"/>
    </source>
</evidence>
<evidence type="ECO:0000256" key="6">
    <source>
        <dbReference type="ARBA" id="ARBA00022563"/>
    </source>
</evidence>
<evidence type="ECO:0000256" key="9">
    <source>
        <dbReference type="ARBA" id="ARBA00029901"/>
    </source>
</evidence>
<dbReference type="RefSeq" id="WP_011018385.1">
    <property type="nucleotide sequence ID" value="NZ_DUJS01000004.1"/>
</dbReference>
<dbReference type="Proteomes" id="UP000619545">
    <property type="component" value="Unassembled WGS sequence"/>
</dbReference>
<dbReference type="GO" id="GO:0019386">
    <property type="term" value="P:methanogenesis, from carbon dioxide"/>
    <property type="evidence" value="ECO:0007669"/>
    <property type="project" value="UniProtKB-UniRule"/>
</dbReference>
<feature type="domain" description="H2-forming N5,N10-methylenetetrahydromethanopterin dehydrogenase C-terminal" evidence="12">
    <location>
        <begin position="256"/>
        <end position="352"/>
    </location>
</feature>
<dbReference type="SMR" id="A0A832WL80"/>
<evidence type="ECO:0000259" key="12">
    <source>
        <dbReference type="Pfam" id="PF03201"/>
    </source>
</evidence>
<evidence type="ECO:0000256" key="7">
    <source>
        <dbReference type="ARBA" id="ARBA00022994"/>
    </source>
</evidence>
<dbReference type="Gene3D" id="3.40.50.720">
    <property type="entry name" value="NAD(P)-binding Rossmann-like Domain"/>
    <property type="match status" value="1"/>
</dbReference>
<comment type="catalytic activity">
    <reaction evidence="11">
        <text>5,10-methenyl-5,6,7,8-tetrahydromethanopterin + H2 = 5,10-methylenetetrahydromethanopterin + H(+)</text>
        <dbReference type="Rhea" id="RHEA:20017"/>
        <dbReference type="ChEBI" id="CHEBI:15378"/>
        <dbReference type="ChEBI" id="CHEBI:18276"/>
        <dbReference type="ChEBI" id="CHEBI:57818"/>
        <dbReference type="ChEBI" id="CHEBI:58337"/>
        <dbReference type="EC" id="1.12.98.2"/>
    </reaction>
</comment>
<evidence type="ECO:0000256" key="1">
    <source>
        <dbReference type="ARBA" id="ARBA00002058"/>
    </source>
</evidence>
<dbReference type="EC" id="1.12.98.2" evidence="4 11"/>
<gene>
    <name evidence="11 14" type="primary">hmd</name>
    <name evidence="14" type="ORF">HA336_06435</name>
</gene>
<dbReference type="OMA" id="HACTIPT"/>
<accession>A0A832WL80</accession>
<evidence type="ECO:0000256" key="8">
    <source>
        <dbReference type="ARBA" id="ARBA00023002"/>
    </source>
</evidence>
<protein>
    <recommendedName>
        <fullName evidence="5 11">5,10-methenyltetrahydromethanopterin hydrogenase</fullName>
        <ecNumber evidence="4 11">1.12.98.2</ecNumber>
    </recommendedName>
    <alternativeName>
        <fullName evidence="10 11">H(2)-dependent methylene-H(4)MPT dehydrogenase</fullName>
    </alternativeName>
    <alternativeName>
        <fullName evidence="9 11">H(2)-forming N(5),N(10)-methylenetetrahydromethanopterin dehydrogenase</fullName>
    </alternativeName>
    <alternativeName>
        <fullName evidence="11">N(5),N(10)-methenyltetrahydromethanopterin hydrogenase</fullName>
    </alternativeName>
</protein>